<dbReference type="OrthoDB" id="6021492at2759"/>
<feature type="signal peptide" evidence="19">
    <location>
        <begin position="1"/>
        <end position="20"/>
    </location>
</feature>
<evidence type="ECO:0000256" key="4">
    <source>
        <dbReference type="ARBA" id="ARBA00022553"/>
    </source>
</evidence>
<dbReference type="EC" id="2.7.10.1" evidence="2"/>
<dbReference type="InterPro" id="IPR007110">
    <property type="entry name" value="Ig-like_dom"/>
</dbReference>
<dbReference type="InterPro" id="IPR020635">
    <property type="entry name" value="Tyr_kinase_cat_dom"/>
</dbReference>
<evidence type="ECO:0000256" key="7">
    <source>
        <dbReference type="ARBA" id="ARBA00022741"/>
    </source>
</evidence>
<dbReference type="GO" id="GO:0007169">
    <property type="term" value="P:cell surface receptor protein tyrosine kinase signaling pathway"/>
    <property type="evidence" value="ECO:0007669"/>
    <property type="project" value="InterPro"/>
</dbReference>
<dbReference type="Pfam" id="PF13927">
    <property type="entry name" value="Ig_3"/>
    <property type="match status" value="1"/>
</dbReference>
<feature type="domain" description="Ig-like" evidence="21">
    <location>
        <begin position="256"/>
        <end position="347"/>
    </location>
</feature>
<dbReference type="InterPro" id="IPR036179">
    <property type="entry name" value="Ig-like_dom_sf"/>
</dbReference>
<evidence type="ECO:0000256" key="14">
    <source>
        <dbReference type="ARBA" id="ARBA00023170"/>
    </source>
</evidence>
<keyword evidence="15" id="KW-0325">Glycoprotein</keyword>
<evidence type="ECO:0000256" key="13">
    <source>
        <dbReference type="ARBA" id="ARBA00023157"/>
    </source>
</evidence>
<dbReference type="SMART" id="SM00409">
    <property type="entry name" value="IG"/>
    <property type="match status" value="6"/>
</dbReference>
<dbReference type="FunFam" id="3.30.200.20:FF:000619">
    <property type="entry name" value="macrophage colony-stimulating factor 1 receptor isoform X2"/>
    <property type="match status" value="1"/>
</dbReference>
<evidence type="ECO:0000256" key="10">
    <source>
        <dbReference type="ARBA" id="ARBA00022989"/>
    </source>
</evidence>
<evidence type="ECO:0000256" key="5">
    <source>
        <dbReference type="ARBA" id="ARBA00022679"/>
    </source>
</evidence>
<keyword evidence="7" id="KW-0547">Nucleotide-binding</keyword>
<keyword evidence="9" id="KW-0067">ATP-binding</keyword>
<feature type="compositionally biased region" description="Pro residues" evidence="17">
    <location>
        <begin position="1232"/>
        <end position="1241"/>
    </location>
</feature>
<dbReference type="InterPro" id="IPR003598">
    <property type="entry name" value="Ig_sub2"/>
</dbReference>
<dbReference type="InterPro" id="IPR008266">
    <property type="entry name" value="Tyr_kinase_AS"/>
</dbReference>
<evidence type="ECO:0000256" key="16">
    <source>
        <dbReference type="ARBA" id="ARBA00023319"/>
    </source>
</evidence>
<keyword evidence="8" id="KW-0418">Kinase</keyword>
<evidence type="ECO:0000256" key="18">
    <source>
        <dbReference type="SAM" id="Phobius"/>
    </source>
</evidence>
<feature type="transmembrane region" description="Helical" evidence="18">
    <location>
        <begin position="776"/>
        <end position="797"/>
    </location>
</feature>
<feature type="region of interest" description="Disordered" evidence="17">
    <location>
        <begin position="1187"/>
        <end position="1265"/>
    </location>
</feature>
<dbReference type="SMART" id="SM00408">
    <property type="entry name" value="IGc2"/>
    <property type="match status" value="3"/>
</dbReference>
<protein>
    <recommendedName>
        <fullName evidence="2">receptor protein-tyrosine kinase</fullName>
        <ecNumber evidence="2">2.7.10.1</ecNumber>
    </recommendedName>
</protein>
<feature type="domain" description="Ig-like" evidence="21">
    <location>
        <begin position="150"/>
        <end position="233"/>
    </location>
</feature>
<dbReference type="SUPFAM" id="SSF56112">
    <property type="entry name" value="Protein kinase-like (PK-like)"/>
    <property type="match status" value="1"/>
</dbReference>
<dbReference type="PROSITE" id="PS00109">
    <property type="entry name" value="PROTEIN_KINASE_TYR"/>
    <property type="match status" value="1"/>
</dbReference>
<feature type="domain" description="Ig-like" evidence="21">
    <location>
        <begin position="468"/>
        <end position="559"/>
    </location>
</feature>
<evidence type="ECO:0000256" key="6">
    <source>
        <dbReference type="ARBA" id="ARBA00022692"/>
    </source>
</evidence>
<evidence type="ECO:0000256" key="11">
    <source>
        <dbReference type="ARBA" id="ARBA00023136"/>
    </source>
</evidence>
<keyword evidence="14" id="KW-0675">Receptor</keyword>
<dbReference type="GeneID" id="136799221"/>
<dbReference type="InterPro" id="IPR013098">
    <property type="entry name" value="Ig_I-set"/>
</dbReference>
<dbReference type="InterPro" id="IPR011009">
    <property type="entry name" value="Kinase-like_dom_sf"/>
</dbReference>
<keyword evidence="12" id="KW-0829">Tyrosine-protein kinase</keyword>
<keyword evidence="11 18" id="KW-0472">Membrane</keyword>
<reference evidence="22" key="1">
    <citation type="submission" date="2021-01" db="UniProtKB">
        <authorList>
            <consortium name="EnsemblMetazoa"/>
        </authorList>
    </citation>
    <scope>IDENTIFICATION</scope>
</reference>
<dbReference type="GO" id="GO:0005524">
    <property type="term" value="F:ATP binding"/>
    <property type="evidence" value="ECO:0007669"/>
    <property type="project" value="UniProtKB-KW"/>
</dbReference>
<keyword evidence="16" id="KW-0393">Immunoglobulin domain</keyword>
<dbReference type="PRINTS" id="PR00109">
    <property type="entry name" value="TYRKINASE"/>
</dbReference>
<keyword evidence="19" id="KW-0732">Signal</keyword>
<proteinExistence type="predicted"/>
<dbReference type="GO" id="GO:0004714">
    <property type="term" value="F:transmembrane receptor protein tyrosine kinase activity"/>
    <property type="evidence" value="ECO:0007669"/>
    <property type="project" value="UniProtKB-EC"/>
</dbReference>
<dbReference type="RefSeq" id="XP_066912006.1">
    <property type="nucleotide sequence ID" value="XM_067055905.1"/>
</dbReference>
<dbReference type="InterPro" id="IPR050122">
    <property type="entry name" value="RTK"/>
</dbReference>
<feature type="domain" description="Protein kinase" evidence="20">
    <location>
        <begin position="843"/>
        <end position="1161"/>
    </location>
</feature>
<feature type="region of interest" description="Disordered" evidence="17">
    <location>
        <begin position="870"/>
        <end position="889"/>
    </location>
</feature>
<evidence type="ECO:0000313" key="22">
    <source>
        <dbReference type="EnsemblMetazoa" id="CLYHEMP008260.1"/>
    </source>
</evidence>
<evidence type="ECO:0000256" key="9">
    <source>
        <dbReference type="ARBA" id="ARBA00022840"/>
    </source>
</evidence>
<dbReference type="PROSITE" id="PS51257">
    <property type="entry name" value="PROKAR_LIPOPROTEIN"/>
    <property type="match status" value="1"/>
</dbReference>
<dbReference type="Gene3D" id="2.60.40.10">
    <property type="entry name" value="Immunoglobulins"/>
    <property type="match status" value="5"/>
</dbReference>
<dbReference type="FunFam" id="1.10.510.10:FF:000462">
    <property type="entry name" value="Receptor tyrosine kinase"/>
    <property type="match status" value="1"/>
</dbReference>
<dbReference type="PROSITE" id="PS00240">
    <property type="entry name" value="RECEPTOR_TYR_KIN_III"/>
    <property type="match status" value="1"/>
</dbReference>
<keyword evidence="13" id="KW-1015">Disulfide bond</keyword>
<keyword evidence="10 18" id="KW-1133">Transmembrane helix</keyword>
<dbReference type="SMART" id="SM00219">
    <property type="entry name" value="TyrKc"/>
    <property type="match status" value="1"/>
</dbReference>
<comment type="subcellular location">
    <subcellularLocation>
        <location evidence="1">Cell membrane</location>
        <topology evidence="1">Single-pass type I membrane protein</topology>
    </subcellularLocation>
</comment>
<dbReference type="InterPro" id="IPR003599">
    <property type="entry name" value="Ig_sub"/>
</dbReference>
<feature type="compositionally biased region" description="Basic residues" evidence="17">
    <location>
        <begin position="878"/>
        <end position="889"/>
    </location>
</feature>
<evidence type="ECO:0000256" key="2">
    <source>
        <dbReference type="ARBA" id="ARBA00011902"/>
    </source>
</evidence>
<keyword evidence="3" id="KW-1003">Cell membrane</keyword>
<accession>A0A7M5VC49</accession>
<evidence type="ECO:0000256" key="17">
    <source>
        <dbReference type="SAM" id="MobiDB-lite"/>
    </source>
</evidence>
<dbReference type="InterPro" id="IPR000719">
    <property type="entry name" value="Prot_kinase_dom"/>
</dbReference>
<dbReference type="PROSITE" id="PS50835">
    <property type="entry name" value="IG_LIKE"/>
    <property type="match status" value="5"/>
</dbReference>
<evidence type="ECO:0000256" key="1">
    <source>
        <dbReference type="ARBA" id="ARBA00004251"/>
    </source>
</evidence>
<sequence>MVKMLRIVLFLIGCFGLGSCLPPNNASLEFVAKDWAPPWPYPFPRPPNLPSRKMVFKGVRFTVDCTTNDPDAVVQLFERVKNENSKNSEIEKGGRIQKVNQTFVIDPVESIDIRDYECIAEDARGQEKILKLGFLNVNRLSVLDPIELYPRENPTFIHEDEKKAINCSSEGHPGSQEKDLILSWYRLVNGKEVKITDGVIHRDYTDNNRGGTLDYADLVFTKFSKNDEGVYICKRILDKHVKAKNVTLKLITPYKPKVALPQLPSGKLSRPTGYRATVVCELFGSPPPSVKKWMKGSTVIEDCSPYTASDCILSIGATQHSKDSGDYYCVGENKMGETKVKLDLQITEKVELDKPTTTIAVIYEEDRELVCNVAKANPPPTIVWEYQIDTCEKADDNCVPLDNEWKRVTEQTPESDKPTMKSKIISKATQKNHFFRCVATNKVASVQLNQFETASDTYNFKVIRTERSKVQFVFLAESTAINENDKINISCIVDMTKYKKPRISKLGDNRLLTVTQTSGANNIDTFTYWKPISELTDSGSYICEAENQRGTNSNSQTLEINIEPLVKAEITDFEDMSVSQNDRKNLRIFCNATGNPAPVITWTKDGKLLDDLTVINGINQCRTLKKGIYIRKKKRSLVICNLNFKDHGGTYECRAKNALADVKESLELLVYAKPVIRDLPAERTFGVGDGDSIFCTSVANPPANVTWERVTDNSTVQIGFTAVEKVPLDFAKVSKDDAGPYRCTATNEFGTVSEMVDVIVKGTTGGLLGSDQKSTIIGIVVAFVLLLIIIIIFVCWYRRHLKAKYAKYLEPNETFILDPDRTLFDQSNDLPYDMSWEFPRERVTFIKTLGSGAFGQVWLAEAEGLHSFKPRENTPDARRRRKSIQKGRNRYHSMSFRYKKQTQNFEMSLEKMMVAVKTLKDGAAESEYKDLASELKILIHLGEHKNIVNLLGACTTGGKLCVILECCPHGSLLNFLRSKRDVFKPAWAKHEVDMEKECSYIDLAMTAWQVSKGMDFLQTKKLIHRDLAARNVLVGDDYIMKIADFGLARDIYADEFYLKNTTGLLPIKWMAPESIFDRVYTTSSDVWSYGILLWEIFTLGGSPYPGLPTENLRDYLESGRRMECPEHCPKDIYEIMLDCWAKSPYERPLFAQITERLNNCMKQNISTGDAPQNYLDFTDAQDNYLQPEKAANQPPPEYLQASAGDDNLKDDADRPLLAKGGNDYLEDDFANHPPPPPPPDNDYPEDRYVSSDQHYKVPKSNAERV</sequence>
<evidence type="ECO:0000256" key="19">
    <source>
        <dbReference type="SAM" id="SignalP"/>
    </source>
</evidence>
<dbReference type="EnsemblMetazoa" id="CLYHEMT008260.1">
    <property type="protein sequence ID" value="CLYHEMP008260.1"/>
    <property type="gene ID" value="CLYHEMG008260"/>
</dbReference>
<evidence type="ECO:0000256" key="15">
    <source>
        <dbReference type="ARBA" id="ARBA00023180"/>
    </source>
</evidence>
<feature type="compositionally biased region" description="Basic and acidic residues" evidence="17">
    <location>
        <begin position="1244"/>
        <end position="1265"/>
    </location>
</feature>
<dbReference type="InterPro" id="IPR001245">
    <property type="entry name" value="Ser-Thr/Tyr_kinase_cat_dom"/>
</dbReference>
<evidence type="ECO:0000256" key="12">
    <source>
        <dbReference type="ARBA" id="ARBA00023137"/>
    </source>
</evidence>
<dbReference type="Gene3D" id="1.10.510.10">
    <property type="entry name" value="Transferase(Phosphotransferase) domain 1"/>
    <property type="match status" value="1"/>
</dbReference>
<feature type="domain" description="Ig-like" evidence="21">
    <location>
        <begin position="564"/>
        <end position="669"/>
    </location>
</feature>
<feature type="compositionally biased region" description="Basic and acidic residues" evidence="17">
    <location>
        <begin position="1206"/>
        <end position="1216"/>
    </location>
</feature>
<name>A0A7M5VC49_9CNID</name>
<dbReference type="GO" id="GO:0005886">
    <property type="term" value="C:plasma membrane"/>
    <property type="evidence" value="ECO:0007669"/>
    <property type="project" value="UniProtKB-SubCell"/>
</dbReference>
<evidence type="ECO:0000256" key="3">
    <source>
        <dbReference type="ARBA" id="ARBA00022475"/>
    </source>
</evidence>
<dbReference type="GO" id="GO:0043235">
    <property type="term" value="C:receptor complex"/>
    <property type="evidence" value="ECO:0007669"/>
    <property type="project" value="TreeGrafter"/>
</dbReference>
<evidence type="ECO:0000259" key="21">
    <source>
        <dbReference type="PROSITE" id="PS50835"/>
    </source>
</evidence>
<feature type="chain" id="PRO_5029871773" description="receptor protein-tyrosine kinase" evidence="19">
    <location>
        <begin position="21"/>
        <end position="1265"/>
    </location>
</feature>
<dbReference type="Pfam" id="PF07679">
    <property type="entry name" value="I-set"/>
    <property type="match status" value="1"/>
</dbReference>
<keyword evidence="5" id="KW-0808">Transferase</keyword>
<dbReference type="PANTHER" id="PTHR24416">
    <property type="entry name" value="TYROSINE-PROTEIN KINASE RECEPTOR"/>
    <property type="match status" value="1"/>
</dbReference>
<dbReference type="Gene3D" id="3.30.200.20">
    <property type="entry name" value="Phosphorylase Kinase, domain 1"/>
    <property type="match status" value="1"/>
</dbReference>
<evidence type="ECO:0000313" key="23">
    <source>
        <dbReference type="Proteomes" id="UP000594262"/>
    </source>
</evidence>
<dbReference type="InterPro" id="IPR001824">
    <property type="entry name" value="Tyr_kinase_rcpt_3_CS"/>
</dbReference>
<dbReference type="SUPFAM" id="SSF48726">
    <property type="entry name" value="Immunoglobulin"/>
    <property type="match status" value="4"/>
</dbReference>
<dbReference type="CDD" id="cd00096">
    <property type="entry name" value="Ig"/>
    <property type="match status" value="4"/>
</dbReference>
<keyword evidence="23" id="KW-1185">Reference proteome</keyword>
<evidence type="ECO:0000259" key="20">
    <source>
        <dbReference type="PROSITE" id="PS50011"/>
    </source>
</evidence>
<dbReference type="InterPro" id="IPR013783">
    <property type="entry name" value="Ig-like_fold"/>
</dbReference>
<dbReference type="PANTHER" id="PTHR24416:SF600">
    <property type="entry name" value="PDGF- AND VEGF-RECEPTOR RELATED, ISOFORM J"/>
    <property type="match status" value="1"/>
</dbReference>
<keyword evidence="4" id="KW-0597">Phosphoprotein</keyword>
<dbReference type="AlphaFoldDB" id="A0A7M5VC49"/>
<dbReference type="Pfam" id="PF07714">
    <property type="entry name" value="PK_Tyr_Ser-Thr"/>
    <property type="match status" value="1"/>
</dbReference>
<feature type="domain" description="Ig-like" evidence="21">
    <location>
        <begin position="674"/>
        <end position="759"/>
    </location>
</feature>
<dbReference type="PROSITE" id="PS50011">
    <property type="entry name" value="PROTEIN_KINASE_DOM"/>
    <property type="match status" value="1"/>
</dbReference>
<organism evidence="22 23">
    <name type="scientific">Clytia hemisphaerica</name>
    <dbReference type="NCBI Taxonomy" id="252671"/>
    <lineage>
        <taxon>Eukaryota</taxon>
        <taxon>Metazoa</taxon>
        <taxon>Cnidaria</taxon>
        <taxon>Hydrozoa</taxon>
        <taxon>Hydroidolina</taxon>
        <taxon>Leptothecata</taxon>
        <taxon>Obeliida</taxon>
        <taxon>Clytiidae</taxon>
        <taxon>Clytia</taxon>
    </lineage>
</organism>
<keyword evidence="6 18" id="KW-0812">Transmembrane</keyword>
<dbReference type="Proteomes" id="UP000594262">
    <property type="component" value="Unplaced"/>
</dbReference>
<evidence type="ECO:0000256" key="8">
    <source>
        <dbReference type="ARBA" id="ARBA00022777"/>
    </source>
</evidence>